<protein>
    <submittedName>
        <fullName evidence="4">SAM-dependent methyltransferase</fullName>
    </submittedName>
</protein>
<feature type="domain" description="Methyltransferase type 11" evidence="3">
    <location>
        <begin position="49"/>
        <end position="139"/>
    </location>
</feature>
<dbReference type="GO" id="GO:0008757">
    <property type="term" value="F:S-adenosylmethionine-dependent methyltransferase activity"/>
    <property type="evidence" value="ECO:0007669"/>
    <property type="project" value="InterPro"/>
</dbReference>
<dbReference type="PANTHER" id="PTHR13090">
    <property type="entry name" value="ARGININE-HYDROXYLASE NDUFAF5, MITOCHONDRIAL"/>
    <property type="match status" value="1"/>
</dbReference>
<evidence type="ECO:0000259" key="3">
    <source>
        <dbReference type="Pfam" id="PF08241"/>
    </source>
</evidence>
<dbReference type="Gene3D" id="3.40.50.150">
    <property type="entry name" value="Vaccinia Virus protein VP39"/>
    <property type="match status" value="1"/>
</dbReference>
<proteinExistence type="predicted"/>
<dbReference type="PANTHER" id="PTHR13090:SF1">
    <property type="entry name" value="ARGININE-HYDROXYLASE NDUFAF5, MITOCHONDRIAL"/>
    <property type="match status" value="1"/>
</dbReference>
<comment type="caution">
    <text evidence="4">The sequence shown here is derived from an EMBL/GenBank/DDBJ whole genome shotgun (WGS) entry which is preliminary data.</text>
</comment>
<sequence>MKIFDRSLVRKHRDRAADSFAAHDFLVREVAERLADRLDDVTRRFPVALDLGCHTGEMADTLRGRGGIETLVQCDLSPRMAARAAANGHPTVAADDEWLPFAPASFDLVLSNLSLHWVNDLPGTLIQVRRILKPDGLFLAAMFGAGTLAELRQALMEAELAEEGGVTPRVAPFADVKDLGGLLQRAGFALPVVDCDSIPVTYADPMRLLADLRGMGEGNAVAEQRKSLTRRATLLHAIAAYQSQFSGPDGRLPATFQVMTMTGWSPHPDLPKPANPGTASHHLSDILGGGAIGGGWGGGLAFGDHCLADKS</sequence>
<reference evidence="4 5" key="1">
    <citation type="submission" date="2017-11" db="EMBL/GenBank/DDBJ databases">
        <title>Draft genome sequence of magnetotactic bacterium Magnetospirillum kuznetsovii LBB-42.</title>
        <authorList>
            <person name="Grouzdev D.S."/>
            <person name="Rysina M.S."/>
            <person name="Baslerov R.V."/>
            <person name="Koziaeva V."/>
        </authorList>
    </citation>
    <scope>NUCLEOTIDE SEQUENCE [LARGE SCALE GENOMIC DNA]</scope>
    <source>
        <strain evidence="4 5">LBB-42</strain>
    </source>
</reference>
<dbReference type="InterPro" id="IPR050602">
    <property type="entry name" value="Malonyl-ACP_OMT"/>
</dbReference>
<name>A0A364NYM5_9PROT</name>
<keyword evidence="1 4" id="KW-0489">Methyltransferase</keyword>
<dbReference type="AlphaFoldDB" id="A0A364NYM5"/>
<dbReference type="Proteomes" id="UP000251075">
    <property type="component" value="Unassembled WGS sequence"/>
</dbReference>
<keyword evidence="5" id="KW-1185">Reference proteome</keyword>
<dbReference type="EMBL" id="PGTO01000006">
    <property type="protein sequence ID" value="RAU22153.1"/>
    <property type="molecule type" value="Genomic_DNA"/>
</dbReference>
<evidence type="ECO:0000256" key="2">
    <source>
        <dbReference type="ARBA" id="ARBA00022679"/>
    </source>
</evidence>
<evidence type="ECO:0000313" key="5">
    <source>
        <dbReference type="Proteomes" id="UP000251075"/>
    </source>
</evidence>
<dbReference type="RefSeq" id="WP_112144482.1">
    <property type="nucleotide sequence ID" value="NZ_PGTO01000006.1"/>
</dbReference>
<dbReference type="InterPro" id="IPR013216">
    <property type="entry name" value="Methyltransf_11"/>
</dbReference>
<evidence type="ECO:0000313" key="4">
    <source>
        <dbReference type="EMBL" id="RAU22153.1"/>
    </source>
</evidence>
<accession>A0A364NYM5</accession>
<keyword evidence="2 4" id="KW-0808">Transferase</keyword>
<organism evidence="4 5">
    <name type="scientific">Paramagnetospirillum kuznetsovii</name>
    <dbReference type="NCBI Taxonomy" id="2053833"/>
    <lineage>
        <taxon>Bacteria</taxon>
        <taxon>Pseudomonadati</taxon>
        <taxon>Pseudomonadota</taxon>
        <taxon>Alphaproteobacteria</taxon>
        <taxon>Rhodospirillales</taxon>
        <taxon>Magnetospirillaceae</taxon>
        <taxon>Paramagnetospirillum</taxon>
    </lineage>
</organism>
<dbReference type="Pfam" id="PF08241">
    <property type="entry name" value="Methyltransf_11"/>
    <property type="match status" value="1"/>
</dbReference>
<evidence type="ECO:0000256" key="1">
    <source>
        <dbReference type="ARBA" id="ARBA00022603"/>
    </source>
</evidence>
<dbReference type="GO" id="GO:0032259">
    <property type="term" value="P:methylation"/>
    <property type="evidence" value="ECO:0007669"/>
    <property type="project" value="UniProtKB-KW"/>
</dbReference>
<dbReference type="CDD" id="cd02440">
    <property type="entry name" value="AdoMet_MTases"/>
    <property type="match status" value="1"/>
</dbReference>
<dbReference type="InterPro" id="IPR029063">
    <property type="entry name" value="SAM-dependent_MTases_sf"/>
</dbReference>
<dbReference type="SUPFAM" id="SSF53335">
    <property type="entry name" value="S-adenosyl-L-methionine-dependent methyltransferases"/>
    <property type="match status" value="1"/>
</dbReference>
<dbReference type="OrthoDB" id="9793723at2"/>
<gene>
    <name evidence="4" type="ORF">CU669_10420</name>
</gene>